<keyword evidence="5 6" id="KW-0472">Membrane</keyword>
<dbReference type="PANTHER" id="PTHR16119">
    <property type="entry name" value="TRANSMEMBRANE PROTEIN 144"/>
    <property type="match status" value="1"/>
</dbReference>
<protein>
    <recommendedName>
        <fullName evidence="9">Transmembrane protein 144</fullName>
    </recommendedName>
</protein>
<gene>
    <name evidence="7" type="primary">Necator_chrI.g3095</name>
    <name evidence="7" type="ORF">RB195_006966</name>
</gene>
<keyword evidence="8" id="KW-1185">Reference proteome</keyword>
<feature type="transmembrane region" description="Helical" evidence="6">
    <location>
        <begin position="82"/>
        <end position="100"/>
    </location>
</feature>
<comment type="subcellular location">
    <subcellularLocation>
        <location evidence="1">Membrane</location>
        <topology evidence="1">Multi-pass membrane protein</topology>
    </subcellularLocation>
</comment>
<feature type="transmembrane region" description="Helical" evidence="6">
    <location>
        <begin position="175"/>
        <end position="194"/>
    </location>
</feature>
<feature type="transmembrane region" description="Helical" evidence="6">
    <location>
        <begin position="57"/>
        <end position="75"/>
    </location>
</feature>
<feature type="transmembrane region" description="Helical" evidence="6">
    <location>
        <begin position="31"/>
        <end position="51"/>
    </location>
</feature>
<proteinExistence type="inferred from homology"/>
<reference evidence="7 8" key="1">
    <citation type="submission" date="2023-08" db="EMBL/GenBank/DDBJ databases">
        <title>A Necator americanus chromosomal reference genome.</title>
        <authorList>
            <person name="Ilik V."/>
            <person name="Petrzelkova K.J."/>
            <person name="Pardy F."/>
            <person name="Fuh T."/>
            <person name="Niatou-Singa F.S."/>
            <person name="Gouil Q."/>
            <person name="Baker L."/>
            <person name="Ritchie M.E."/>
            <person name="Jex A.R."/>
            <person name="Gazzola D."/>
            <person name="Li H."/>
            <person name="Toshio Fujiwara R."/>
            <person name="Zhan B."/>
            <person name="Aroian R.V."/>
            <person name="Pafco B."/>
            <person name="Schwarz E.M."/>
        </authorList>
    </citation>
    <scope>NUCLEOTIDE SEQUENCE [LARGE SCALE GENOMIC DNA]</scope>
    <source>
        <strain evidence="7 8">Aroian</strain>
        <tissue evidence="7">Whole animal</tissue>
    </source>
</reference>
<dbReference type="InterPro" id="IPR010651">
    <property type="entry name" value="Sugar_transport"/>
</dbReference>
<feature type="transmembrane region" description="Helical" evidence="6">
    <location>
        <begin position="275"/>
        <end position="297"/>
    </location>
</feature>
<accession>A0ABR1BV14</accession>
<evidence type="ECO:0008006" key="9">
    <source>
        <dbReference type="Google" id="ProtNLM"/>
    </source>
</evidence>
<feature type="transmembrane region" description="Helical" evidence="6">
    <location>
        <begin position="306"/>
        <end position="325"/>
    </location>
</feature>
<feature type="transmembrane region" description="Helical" evidence="6">
    <location>
        <begin position="214"/>
        <end position="236"/>
    </location>
</feature>
<dbReference type="PANTHER" id="PTHR16119:SF16">
    <property type="entry name" value="TRANSMEMBRANE PROTEIN 144 HOMOLOG"/>
    <property type="match status" value="1"/>
</dbReference>
<dbReference type="EMBL" id="JAVFWL010000001">
    <property type="protein sequence ID" value="KAK6730222.1"/>
    <property type="molecule type" value="Genomic_DNA"/>
</dbReference>
<feature type="transmembrane region" description="Helical" evidence="6">
    <location>
        <begin position="120"/>
        <end position="138"/>
    </location>
</feature>
<evidence type="ECO:0000256" key="6">
    <source>
        <dbReference type="SAM" id="Phobius"/>
    </source>
</evidence>
<evidence type="ECO:0000256" key="4">
    <source>
        <dbReference type="ARBA" id="ARBA00022989"/>
    </source>
</evidence>
<comment type="similarity">
    <text evidence="2">Belongs to the TMEM144 family.</text>
</comment>
<evidence type="ECO:0000313" key="7">
    <source>
        <dbReference type="EMBL" id="KAK6730222.1"/>
    </source>
</evidence>
<dbReference type="InterPro" id="IPR012435">
    <property type="entry name" value="TMEM144"/>
</dbReference>
<evidence type="ECO:0000256" key="2">
    <source>
        <dbReference type="ARBA" id="ARBA00005731"/>
    </source>
</evidence>
<dbReference type="Pfam" id="PF07857">
    <property type="entry name" value="TMEM144"/>
    <property type="match status" value="1"/>
</dbReference>
<feature type="transmembrane region" description="Helical" evidence="6">
    <location>
        <begin position="6"/>
        <end position="22"/>
    </location>
</feature>
<evidence type="ECO:0000313" key="8">
    <source>
        <dbReference type="Proteomes" id="UP001303046"/>
    </source>
</evidence>
<dbReference type="Proteomes" id="UP001303046">
    <property type="component" value="Unassembled WGS sequence"/>
</dbReference>
<name>A0ABR1BV14_NECAM</name>
<evidence type="ECO:0000256" key="3">
    <source>
        <dbReference type="ARBA" id="ARBA00022692"/>
    </source>
</evidence>
<keyword evidence="4 6" id="KW-1133">Transmembrane helix</keyword>
<feature type="transmembrane region" description="Helical" evidence="6">
    <location>
        <begin position="248"/>
        <end position="269"/>
    </location>
</feature>
<evidence type="ECO:0000256" key="5">
    <source>
        <dbReference type="ARBA" id="ARBA00023136"/>
    </source>
</evidence>
<evidence type="ECO:0000256" key="1">
    <source>
        <dbReference type="ARBA" id="ARBA00004141"/>
    </source>
</evidence>
<keyword evidence="3 6" id="KW-0812">Transmembrane</keyword>
<comment type="caution">
    <text evidence="7">The sequence shown here is derived from an EMBL/GenBank/DDBJ whole genome shotgun (WGS) entry which is preliminary data.</text>
</comment>
<organism evidence="7 8">
    <name type="scientific">Necator americanus</name>
    <name type="common">Human hookworm</name>
    <dbReference type="NCBI Taxonomy" id="51031"/>
    <lineage>
        <taxon>Eukaryota</taxon>
        <taxon>Metazoa</taxon>
        <taxon>Ecdysozoa</taxon>
        <taxon>Nematoda</taxon>
        <taxon>Chromadorea</taxon>
        <taxon>Rhabditida</taxon>
        <taxon>Rhabditina</taxon>
        <taxon>Rhabditomorpha</taxon>
        <taxon>Strongyloidea</taxon>
        <taxon>Ancylostomatidae</taxon>
        <taxon>Bunostominae</taxon>
        <taxon>Necator</taxon>
    </lineage>
</organism>
<sequence length="332" mass="36240">MWVGLLAAVIASVLFGTVFVPIKRVNAGDGFAAQMFMCIGAFMVSTAVHAFLHFPAFHGFAMFGGVLWCTANAFAIQIMNRLGMALSILVWNTVSCLTGWATSRYGLFGLNAAVPASLTLNYLGIIALIAGGVMYLFVKNNIQERTDVERKGEKVYPVELHEDQSDKKSVLERSLGFLAAMLSGLFYGTMWVPVNYIKTHGDQFSGASTEGISYLFSFYCGVLFTSVFIFTIYCFVMRGAPWINPKAALPSMAGGALLAMGMVVFVIAIDNLDQAIAYPICAMSPGLIVSLWSIFYFREITGRRNLTWLSIAYSLTLVGVALVTISREVSLF</sequence>